<reference evidence="1 2" key="1">
    <citation type="journal article" date="2020" name="Phytopathology">
        <title>Genome Sequence Resources of Colletotrichum truncatum, C. plurivorum, C. musicola, and C. sojae: Four Species Pathogenic to Soybean (Glycine max).</title>
        <authorList>
            <person name="Rogerio F."/>
            <person name="Boufleur T.R."/>
            <person name="Ciampi-Guillardi M."/>
            <person name="Sukno S.A."/>
            <person name="Thon M.R."/>
            <person name="Massola Junior N.S."/>
            <person name="Baroncelli R."/>
        </authorList>
    </citation>
    <scope>NUCLEOTIDE SEQUENCE [LARGE SCALE GENOMIC DNA]</scope>
    <source>
        <strain evidence="1 2">CMES1059</strain>
    </source>
</reference>
<gene>
    <name evidence="1" type="ORF">CTRU02_215637</name>
</gene>
<organism evidence="1 2">
    <name type="scientific">Colletotrichum truncatum</name>
    <name type="common">Anthracnose fungus</name>
    <name type="synonym">Colletotrichum capsici</name>
    <dbReference type="NCBI Taxonomy" id="5467"/>
    <lineage>
        <taxon>Eukaryota</taxon>
        <taxon>Fungi</taxon>
        <taxon>Dikarya</taxon>
        <taxon>Ascomycota</taxon>
        <taxon>Pezizomycotina</taxon>
        <taxon>Sordariomycetes</taxon>
        <taxon>Hypocreomycetidae</taxon>
        <taxon>Glomerellales</taxon>
        <taxon>Glomerellaceae</taxon>
        <taxon>Colletotrichum</taxon>
        <taxon>Colletotrichum truncatum species complex</taxon>
    </lineage>
</organism>
<keyword evidence="2" id="KW-1185">Reference proteome</keyword>
<proteinExistence type="predicted"/>
<protein>
    <submittedName>
        <fullName evidence="1">C6 zinc finger domain-containing protein</fullName>
    </submittedName>
</protein>
<dbReference type="Proteomes" id="UP000805649">
    <property type="component" value="Unassembled WGS sequence"/>
</dbReference>
<comment type="caution">
    <text evidence="1">The sequence shown here is derived from an EMBL/GenBank/DDBJ whole genome shotgun (WGS) entry which is preliminary data.</text>
</comment>
<evidence type="ECO:0000313" key="1">
    <source>
        <dbReference type="EMBL" id="KAL0929471.1"/>
    </source>
</evidence>
<evidence type="ECO:0000313" key="2">
    <source>
        <dbReference type="Proteomes" id="UP000805649"/>
    </source>
</evidence>
<name>A0ACC3YC86_COLTU</name>
<accession>A0ACC3YC86</accession>
<sequence>MTSTFQNHKASAFTLPTHNHLNSCINFYFWNLYEKIPILDIGEIRQGLQHHDHDVSVLLIALCAYVMVQPAMGKDCIMGMGEAAKAADSFAEEALKLRQRLFKPTFYAIATDLFLYYYYRYNEIHERRCQCLRRASYMIEMSNMHKEETYKQWESRKARAQTEVMELNKIIYVLQQKFYDNPELREENQIWLRTFDSQSRARTDSCIAMGGIFKAISKMIDFLRTIVTPNEEPYAHDELKKVHGIIKSMSSGNFNYLLYLLCTVGNIMLHLANPRFQNESSSLATNKQ</sequence>
<dbReference type="EMBL" id="VUJX02000017">
    <property type="protein sequence ID" value="KAL0929471.1"/>
    <property type="molecule type" value="Genomic_DNA"/>
</dbReference>